<dbReference type="InterPro" id="IPR017046">
    <property type="entry name" value="Prenylcysteine_Oxase1"/>
</dbReference>
<organism evidence="9 10">
    <name type="scientific">Sporormia fimetaria CBS 119925</name>
    <dbReference type="NCBI Taxonomy" id="1340428"/>
    <lineage>
        <taxon>Eukaryota</taxon>
        <taxon>Fungi</taxon>
        <taxon>Dikarya</taxon>
        <taxon>Ascomycota</taxon>
        <taxon>Pezizomycotina</taxon>
        <taxon>Dothideomycetes</taxon>
        <taxon>Pleosporomycetidae</taxon>
        <taxon>Pleosporales</taxon>
        <taxon>Sporormiaceae</taxon>
        <taxon>Sporormia</taxon>
    </lineage>
</organism>
<dbReference type="InterPro" id="IPR036188">
    <property type="entry name" value="FAD/NAD-bd_sf"/>
</dbReference>
<feature type="domain" description="Prenylcysteine lyase" evidence="8">
    <location>
        <begin position="171"/>
        <end position="542"/>
    </location>
</feature>
<gene>
    <name evidence="9" type="ORF">M011DRAFT_217665</name>
</gene>
<evidence type="ECO:0000313" key="10">
    <source>
        <dbReference type="Proteomes" id="UP000799440"/>
    </source>
</evidence>
<dbReference type="GO" id="GO:0030328">
    <property type="term" value="P:prenylcysteine catabolic process"/>
    <property type="evidence" value="ECO:0007669"/>
    <property type="project" value="InterPro"/>
</dbReference>
<evidence type="ECO:0000256" key="2">
    <source>
        <dbReference type="ARBA" id="ARBA00009967"/>
    </source>
</evidence>
<evidence type="ECO:0000259" key="8">
    <source>
        <dbReference type="Pfam" id="PF07156"/>
    </source>
</evidence>
<protein>
    <submittedName>
        <fullName evidence="9">Prenylcysteine oxidase</fullName>
    </submittedName>
</protein>
<dbReference type="Pfam" id="PF13450">
    <property type="entry name" value="NAD_binding_8"/>
    <property type="match status" value="1"/>
</dbReference>
<keyword evidence="3" id="KW-0285">Flavoprotein</keyword>
<evidence type="ECO:0000256" key="4">
    <source>
        <dbReference type="ARBA" id="ARBA00022729"/>
    </source>
</evidence>
<dbReference type="Gene3D" id="3.50.50.60">
    <property type="entry name" value="FAD/NAD(P)-binding domain"/>
    <property type="match status" value="1"/>
</dbReference>
<accession>A0A6A6V102</accession>
<name>A0A6A6V102_9PLEO</name>
<keyword evidence="7" id="KW-0325">Glycoprotein</keyword>
<evidence type="ECO:0000313" key="9">
    <source>
        <dbReference type="EMBL" id="KAF2743703.1"/>
    </source>
</evidence>
<evidence type="ECO:0000256" key="3">
    <source>
        <dbReference type="ARBA" id="ARBA00022630"/>
    </source>
</evidence>
<proteinExistence type="inferred from homology"/>
<dbReference type="GO" id="GO:0030327">
    <property type="term" value="P:prenylated protein catabolic process"/>
    <property type="evidence" value="ECO:0007669"/>
    <property type="project" value="TreeGrafter"/>
</dbReference>
<evidence type="ECO:0000256" key="6">
    <source>
        <dbReference type="ARBA" id="ARBA00023002"/>
    </source>
</evidence>
<evidence type="ECO:0000256" key="5">
    <source>
        <dbReference type="ARBA" id="ARBA00022827"/>
    </source>
</evidence>
<keyword evidence="4" id="KW-0732">Signal</keyword>
<dbReference type="PANTHER" id="PTHR15944">
    <property type="entry name" value="FARNESYLCYSTEINE LYASE"/>
    <property type="match status" value="1"/>
</dbReference>
<comment type="similarity">
    <text evidence="2">Belongs to the prenylcysteine oxidase family.</text>
</comment>
<dbReference type="InterPro" id="IPR010795">
    <property type="entry name" value="Prenylcys_lyase"/>
</dbReference>
<keyword evidence="6" id="KW-0560">Oxidoreductase</keyword>
<keyword evidence="5" id="KW-0274">FAD</keyword>
<dbReference type="OrthoDB" id="437369at2759"/>
<evidence type="ECO:0000256" key="7">
    <source>
        <dbReference type="ARBA" id="ARBA00023180"/>
    </source>
</evidence>
<dbReference type="Proteomes" id="UP000799440">
    <property type="component" value="Unassembled WGS sequence"/>
</dbReference>
<dbReference type="Pfam" id="PF07156">
    <property type="entry name" value="Prenylcys_lyase"/>
    <property type="match status" value="1"/>
</dbReference>
<dbReference type="PIRSF" id="PIRSF036292">
    <property type="entry name" value="Prenylcysteine_oxidase"/>
    <property type="match status" value="1"/>
</dbReference>
<dbReference type="PANTHER" id="PTHR15944:SF0">
    <property type="entry name" value="PRENYLCYSTEINE LYASE DOMAIN-CONTAINING PROTEIN"/>
    <property type="match status" value="1"/>
</dbReference>
<keyword evidence="10" id="KW-1185">Reference proteome</keyword>
<dbReference type="SUPFAM" id="SSF51905">
    <property type="entry name" value="FAD/NAD(P)-binding domain"/>
    <property type="match status" value="1"/>
</dbReference>
<dbReference type="GO" id="GO:0001735">
    <property type="term" value="F:prenylcysteine oxidase activity"/>
    <property type="evidence" value="ECO:0007669"/>
    <property type="project" value="InterPro"/>
</dbReference>
<dbReference type="AlphaFoldDB" id="A0A6A6V102"/>
<reference evidence="9" key="1">
    <citation type="journal article" date="2020" name="Stud. Mycol.">
        <title>101 Dothideomycetes genomes: a test case for predicting lifestyles and emergence of pathogens.</title>
        <authorList>
            <person name="Haridas S."/>
            <person name="Albert R."/>
            <person name="Binder M."/>
            <person name="Bloem J."/>
            <person name="Labutti K."/>
            <person name="Salamov A."/>
            <person name="Andreopoulos B."/>
            <person name="Baker S."/>
            <person name="Barry K."/>
            <person name="Bills G."/>
            <person name="Bluhm B."/>
            <person name="Cannon C."/>
            <person name="Castanera R."/>
            <person name="Culley D."/>
            <person name="Daum C."/>
            <person name="Ezra D."/>
            <person name="Gonzalez J."/>
            <person name="Henrissat B."/>
            <person name="Kuo A."/>
            <person name="Liang C."/>
            <person name="Lipzen A."/>
            <person name="Lutzoni F."/>
            <person name="Magnuson J."/>
            <person name="Mondo S."/>
            <person name="Nolan M."/>
            <person name="Ohm R."/>
            <person name="Pangilinan J."/>
            <person name="Park H.-J."/>
            <person name="Ramirez L."/>
            <person name="Alfaro M."/>
            <person name="Sun H."/>
            <person name="Tritt A."/>
            <person name="Yoshinaga Y."/>
            <person name="Zwiers L.-H."/>
            <person name="Turgeon B."/>
            <person name="Goodwin S."/>
            <person name="Spatafora J."/>
            <person name="Crous P."/>
            <person name="Grigoriev I."/>
        </authorList>
    </citation>
    <scope>NUCLEOTIDE SEQUENCE</scope>
    <source>
        <strain evidence="9">CBS 119925</strain>
    </source>
</reference>
<comment type="cofactor">
    <cofactor evidence="1">
        <name>FAD</name>
        <dbReference type="ChEBI" id="CHEBI:57692"/>
    </cofactor>
</comment>
<evidence type="ECO:0000256" key="1">
    <source>
        <dbReference type="ARBA" id="ARBA00001974"/>
    </source>
</evidence>
<dbReference type="EMBL" id="MU006595">
    <property type="protein sequence ID" value="KAF2743703.1"/>
    <property type="molecule type" value="Genomic_DNA"/>
</dbReference>
<sequence>MALDQKRKRQDACRWSSIITHHELDLTPLMHLLAVTIAALACCAAALNSDGVAFPPRSEIPEKRVAIIGAGAAGSSAAFHLASYANASGVPVNVTVFERNPYIGGRTTTVNAWNDPSMPVELGGSIFVSVNHILVNASRQFNLTSKSHQQRATDDDLELGVWDGKAFVLLMKTENSWWDYAKLFWKYGWAPLKANRLMKETVAKFLRLYDEPVFPWKSLNDAAEGVGLLEVTGVTGQQFLMTNKVGDKFAKEVVQASTRVNYASNLGLIHGLETMVCLATNGAMAVDGGNWQIFANMLKSSNSTVRLSTSVASIRKQPDNTYFLETQGETVVFDNIILAAPFQFSGLVIDPPLEHVPDQIPYVGLHVTLFASPHRLDPRAFNMALGKVVPQVVLTVLPEGEDHGSDPDGQGSPGFFSISIVDTGYNPHTGRSEHIYKIFSAQKVGPAFLGRILGIEDLETLVGNATAEQGIPVTPGGPITWIHQHFWHSYPYEYPRVTFEELQLDEGLWYTSGIESFISTMETSALMGKNVARLVVDQWVKIEKKGAKKADLEDCSHESKWLASEQRLGIHKEGGGEQRPLMAAM</sequence>